<keyword evidence="1" id="KW-0547">Nucleotide-binding</keyword>
<dbReference type="GO" id="GO:0016887">
    <property type="term" value="F:ATP hydrolysis activity"/>
    <property type="evidence" value="ECO:0007669"/>
    <property type="project" value="InterPro"/>
</dbReference>
<sequence length="243" mass="26246">MSQHTDMTSDTATSSHADTVILTRDLCWQWPGQAARLRFPDITLPPGEHLFIRGASGTGKSTLLSLLSGMNRSMTGTLTVHGQELTQLSGGARDRLRADRIGVIFQQFNLVPYLDTLGNVLLPCHLSAHRRHQAGDSPPAAARRLLAALGLPEECLGRKPARLSTGQQQRVAAARALIGSPDLILADEPTSALDTLNRDRFVRLLLDQAANSGSSVVFVSHDPALAGHFERHLELTPTMGDQP</sequence>
<evidence type="ECO:0000256" key="2">
    <source>
        <dbReference type="ARBA" id="ARBA00022840"/>
    </source>
</evidence>
<dbReference type="SMART" id="SM00382">
    <property type="entry name" value="AAA"/>
    <property type="match status" value="1"/>
</dbReference>
<dbReference type="Pfam" id="PF00005">
    <property type="entry name" value="ABC_tran"/>
    <property type="match status" value="1"/>
</dbReference>
<dbReference type="InterPro" id="IPR003593">
    <property type="entry name" value="AAA+_ATPase"/>
</dbReference>
<evidence type="ECO:0000256" key="1">
    <source>
        <dbReference type="ARBA" id="ARBA00022741"/>
    </source>
</evidence>
<dbReference type="Gene3D" id="3.40.50.300">
    <property type="entry name" value="P-loop containing nucleotide triphosphate hydrolases"/>
    <property type="match status" value="1"/>
</dbReference>
<dbReference type="PANTHER" id="PTHR24220:SF611">
    <property type="entry name" value="ATP-BINDING COMPONENT OF ABC TRANSPORTER-RELATED"/>
    <property type="match status" value="1"/>
</dbReference>
<organism evidence="4 5">
    <name type="scientific">Marinobacter daqiaonensis</name>
    <dbReference type="NCBI Taxonomy" id="650891"/>
    <lineage>
        <taxon>Bacteria</taxon>
        <taxon>Pseudomonadati</taxon>
        <taxon>Pseudomonadota</taxon>
        <taxon>Gammaproteobacteria</taxon>
        <taxon>Pseudomonadales</taxon>
        <taxon>Marinobacteraceae</taxon>
        <taxon>Marinobacter</taxon>
    </lineage>
</organism>
<evidence type="ECO:0000313" key="4">
    <source>
        <dbReference type="EMBL" id="SFR60328.1"/>
    </source>
</evidence>
<dbReference type="GO" id="GO:0005886">
    <property type="term" value="C:plasma membrane"/>
    <property type="evidence" value="ECO:0007669"/>
    <property type="project" value="TreeGrafter"/>
</dbReference>
<dbReference type="STRING" id="650891.SAMN05216203_1710"/>
<dbReference type="EMBL" id="FOYW01000001">
    <property type="protein sequence ID" value="SFR60328.1"/>
    <property type="molecule type" value="Genomic_DNA"/>
</dbReference>
<dbReference type="SUPFAM" id="SSF52540">
    <property type="entry name" value="P-loop containing nucleoside triphosphate hydrolases"/>
    <property type="match status" value="1"/>
</dbReference>
<name>A0A1I6I108_9GAMM</name>
<dbReference type="Proteomes" id="UP000198644">
    <property type="component" value="Unassembled WGS sequence"/>
</dbReference>
<evidence type="ECO:0000259" key="3">
    <source>
        <dbReference type="PROSITE" id="PS50893"/>
    </source>
</evidence>
<dbReference type="InterPro" id="IPR003439">
    <property type="entry name" value="ABC_transporter-like_ATP-bd"/>
</dbReference>
<dbReference type="InterPro" id="IPR027417">
    <property type="entry name" value="P-loop_NTPase"/>
</dbReference>
<gene>
    <name evidence="4" type="ORF">SAMN05216203_1710</name>
</gene>
<accession>A0A1I6I108</accession>
<dbReference type="PANTHER" id="PTHR24220">
    <property type="entry name" value="IMPORT ATP-BINDING PROTEIN"/>
    <property type="match status" value="1"/>
</dbReference>
<keyword evidence="5" id="KW-1185">Reference proteome</keyword>
<dbReference type="AlphaFoldDB" id="A0A1I6I108"/>
<dbReference type="GO" id="GO:0022857">
    <property type="term" value="F:transmembrane transporter activity"/>
    <property type="evidence" value="ECO:0007669"/>
    <property type="project" value="TreeGrafter"/>
</dbReference>
<protein>
    <submittedName>
        <fullName evidence="4">Putative ABC transport system ATP-binding protein</fullName>
    </submittedName>
</protein>
<reference evidence="4 5" key="1">
    <citation type="submission" date="2016-10" db="EMBL/GenBank/DDBJ databases">
        <authorList>
            <person name="de Groot N.N."/>
        </authorList>
    </citation>
    <scope>NUCLEOTIDE SEQUENCE [LARGE SCALE GENOMIC DNA]</scope>
    <source>
        <strain evidence="4 5">CGMCC 1.9167</strain>
    </source>
</reference>
<evidence type="ECO:0000313" key="5">
    <source>
        <dbReference type="Proteomes" id="UP000198644"/>
    </source>
</evidence>
<dbReference type="InterPro" id="IPR015854">
    <property type="entry name" value="ABC_transpr_LolD-like"/>
</dbReference>
<keyword evidence="2 4" id="KW-0067">ATP-binding</keyword>
<dbReference type="PROSITE" id="PS50893">
    <property type="entry name" value="ABC_TRANSPORTER_2"/>
    <property type="match status" value="1"/>
</dbReference>
<feature type="domain" description="ABC transporter" evidence="3">
    <location>
        <begin position="21"/>
        <end position="242"/>
    </location>
</feature>
<dbReference type="GO" id="GO:0005524">
    <property type="term" value="F:ATP binding"/>
    <property type="evidence" value="ECO:0007669"/>
    <property type="project" value="UniProtKB-KW"/>
</dbReference>
<proteinExistence type="predicted"/>